<comment type="subcellular location">
    <subcellularLocation>
        <location evidence="1">Nucleus</location>
    </subcellularLocation>
</comment>
<dbReference type="PANTHER" id="PTHR31344:SF0">
    <property type="entry name" value="NUCLEAR PORE COMPLEX PROTEIN NUP205"/>
    <property type="match status" value="1"/>
</dbReference>
<dbReference type="GO" id="GO:0017056">
    <property type="term" value="F:structural constituent of nuclear pore"/>
    <property type="evidence" value="ECO:0007669"/>
    <property type="project" value="TreeGrafter"/>
</dbReference>
<keyword evidence="4" id="KW-0539">Nucleus</keyword>
<proteinExistence type="inferred from homology"/>
<sequence>MKKKAPPKLVDLKKLHQILYDELKSLQGTAVMGQIQAITQEIPKVLKYALEINKKNETCFAVVQFVDAWRQVAEVLVIYTPLEILSSTEQQVISICLLKHLLKKVIKVQLLPEVSRLLSGAVLLMMGNLKKCYFHDKKFQKICNIESDQHVNILKLYSSSLKEILESLVEWIMISDVIDGELRINLYAALVTFLQLTNLETPHEDIIFNNSIYVSRLDSSRFNSSNKEMQVQFSSDVLSTFGEKLIEVLCHDCIGGQEICKILAMSSFSHLMTLSGSISWIMYMSGRGYLKHIIQSITDSETDLRNMLEPQAESIKPLYLYMAKILLLAKLAGTKLGAELLLEQKLLVCFSNMSVFSFHPEISKAWQRDDALEDFLPPIEQQYLQIWLPTLEICNAILTTLGTENQSAVVQIMNFLLNHLDVIELILRSGSPDLSPMSLKELALVTSVLSRTANNNLINVLENPNIPQNNRAQLYRLQKLMLSLLPKFILSDDVVKRLISHSSHMTSMFQTSERLLYAMQVMADLLSYSRNIVSNHGIEHSGVGVIFYPSLTDPLLNSFNTRRVSNEQEPSLGVIVQQLINTVNYHHQEKVTHDLLMRKLKEIPDMSSVDLRHYVMIRWN</sequence>
<keyword evidence="3" id="KW-0813">Transport</keyword>
<evidence type="ECO:0000256" key="4">
    <source>
        <dbReference type="ARBA" id="ARBA00023242"/>
    </source>
</evidence>
<gene>
    <name evidence="5" type="ORF">NQ314_009601</name>
</gene>
<evidence type="ECO:0000313" key="5">
    <source>
        <dbReference type="EMBL" id="KAJ8943937.1"/>
    </source>
</evidence>
<dbReference type="GO" id="GO:0044611">
    <property type="term" value="C:nuclear pore inner ring"/>
    <property type="evidence" value="ECO:0007669"/>
    <property type="project" value="TreeGrafter"/>
</dbReference>
<accession>A0AAV8XXV9</accession>
<evidence type="ECO:0000256" key="3">
    <source>
        <dbReference type="ARBA" id="ARBA00022448"/>
    </source>
</evidence>
<dbReference type="Pfam" id="PF11894">
    <property type="entry name" value="Nup192"/>
    <property type="match status" value="1"/>
</dbReference>
<comment type="caution">
    <text evidence="5">The sequence shown here is derived from an EMBL/GenBank/DDBJ whole genome shotgun (WGS) entry which is preliminary data.</text>
</comment>
<protein>
    <submittedName>
        <fullName evidence="5">Uncharacterized protein</fullName>
    </submittedName>
</protein>
<organism evidence="5 6">
    <name type="scientific">Rhamnusium bicolor</name>
    <dbReference type="NCBI Taxonomy" id="1586634"/>
    <lineage>
        <taxon>Eukaryota</taxon>
        <taxon>Metazoa</taxon>
        <taxon>Ecdysozoa</taxon>
        <taxon>Arthropoda</taxon>
        <taxon>Hexapoda</taxon>
        <taxon>Insecta</taxon>
        <taxon>Pterygota</taxon>
        <taxon>Neoptera</taxon>
        <taxon>Endopterygota</taxon>
        <taxon>Coleoptera</taxon>
        <taxon>Polyphaga</taxon>
        <taxon>Cucujiformia</taxon>
        <taxon>Chrysomeloidea</taxon>
        <taxon>Cerambycidae</taxon>
        <taxon>Lepturinae</taxon>
        <taxon>Rhagiini</taxon>
        <taxon>Rhamnusium</taxon>
    </lineage>
</organism>
<dbReference type="PANTHER" id="PTHR31344">
    <property type="entry name" value="NUCLEAR PORE COMPLEX PROTEIN NUP205"/>
    <property type="match status" value="1"/>
</dbReference>
<dbReference type="InterPro" id="IPR021827">
    <property type="entry name" value="Nup186/Nup192/Nup205"/>
</dbReference>
<dbReference type="Proteomes" id="UP001162156">
    <property type="component" value="Unassembled WGS sequence"/>
</dbReference>
<name>A0AAV8XXV9_9CUCU</name>
<dbReference type="EMBL" id="JANEYF010002641">
    <property type="protein sequence ID" value="KAJ8943937.1"/>
    <property type="molecule type" value="Genomic_DNA"/>
</dbReference>
<keyword evidence="6" id="KW-1185">Reference proteome</keyword>
<evidence type="ECO:0000256" key="2">
    <source>
        <dbReference type="ARBA" id="ARBA00005892"/>
    </source>
</evidence>
<comment type="similarity">
    <text evidence="2">Belongs to the NUP186/NUP192/NUP205 family.</text>
</comment>
<dbReference type="AlphaFoldDB" id="A0AAV8XXV9"/>
<evidence type="ECO:0000256" key="1">
    <source>
        <dbReference type="ARBA" id="ARBA00004123"/>
    </source>
</evidence>
<evidence type="ECO:0000313" key="6">
    <source>
        <dbReference type="Proteomes" id="UP001162156"/>
    </source>
</evidence>
<reference evidence="5" key="1">
    <citation type="journal article" date="2023" name="Insect Mol. Biol.">
        <title>Genome sequencing provides insights into the evolution of gene families encoding plant cell wall-degrading enzymes in longhorned beetles.</title>
        <authorList>
            <person name="Shin N.R."/>
            <person name="Okamura Y."/>
            <person name="Kirsch R."/>
            <person name="Pauchet Y."/>
        </authorList>
    </citation>
    <scope>NUCLEOTIDE SEQUENCE</scope>
    <source>
        <strain evidence="5">RBIC_L_NR</strain>
    </source>
</reference>
<dbReference type="GO" id="GO:0006999">
    <property type="term" value="P:nuclear pore organization"/>
    <property type="evidence" value="ECO:0007669"/>
    <property type="project" value="TreeGrafter"/>
</dbReference>